<reference evidence="3" key="1">
    <citation type="journal article" date="2019" name="Int. J. Syst. Evol. Microbiol.">
        <title>The Global Catalogue of Microorganisms (GCM) 10K type strain sequencing project: providing services to taxonomists for standard genome sequencing and annotation.</title>
        <authorList>
            <consortium name="The Broad Institute Genomics Platform"/>
            <consortium name="The Broad Institute Genome Sequencing Center for Infectious Disease"/>
            <person name="Wu L."/>
            <person name="Ma J."/>
        </authorList>
    </citation>
    <scope>NUCLEOTIDE SEQUENCE [LARGE SCALE GENOMIC DNA]</scope>
    <source>
        <strain evidence="3">JCM 18306</strain>
    </source>
</reference>
<proteinExistence type="predicted"/>
<feature type="region of interest" description="Disordered" evidence="1">
    <location>
        <begin position="35"/>
        <end position="59"/>
    </location>
</feature>
<evidence type="ECO:0000313" key="2">
    <source>
        <dbReference type="EMBL" id="GAA5207739.1"/>
    </source>
</evidence>
<gene>
    <name evidence="2" type="ORF">GCM10023323_24460</name>
</gene>
<accession>A0ABP9T007</accession>
<protein>
    <submittedName>
        <fullName evidence="2">Uncharacterized protein</fullName>
    </submittedName>
</protein>
<evidence type="ECO:0000313" key="3">
    <source>
        <dbReference type="Proteomes" id="UP001499878"/>
    </source>
</evidence>
<dbReference type="EMBL" id="BAABJR010000005">
    <property type="protein sequence ID" value="GAA5207739.1"/>
    <property type="molecule type" value="Genomic_DNA"/>
</dbReference>
<sequence>MARVPEGMNVDRIPSAVEIDPPHCDMRIHIRALRRGPTGHHPCGADAASREREAMEGEG</sequence>
<comment type="caution">
    <text evidence="2">The sequence shown here is derived from an EMBL/GenBank/DDBJ whole genome shotgun (WGS) entry which is preliminary data.</text>
</comment>
<keyword evidence="3" id="KW-1185">Reference proteome</keyword>
<feature type="compositionally biased region" description="Basic and acidic residues" evidence="1">
    <location>
        <begin position="48"/>
        <end position="59"/>
    </location>
</feature>
<name>A0ABP9T007_9ACTN</name>
<organism evidence="2 3">
    <name type="scientific">Streptomyces thinghirensis</name>
    <dbReference type="NCBI Taxonomy" id="551547"/>
    <lineage>
        <taxon>Bacteria</taxon>
        <taxon>Bacillati</taxon>
        <taxon>Actinomycetota</taxon>
        <taxon>Actinomycetes</taxon>
        <taxon>Kitasatosporales</taxon>
        <taxon>Streptomycetaceae</taxon>
        <taxon>Streptomyces</taxon>
    </lineage>
</organism>
<evidence type="ECO:0000256" key="1">
    <source>
        <dbReference type="SAM" id="MobiDB-lite"/>
    </source>
</evidence>
<dbReference type="Proteomes" id="UP001499878">
    <property type="component" value="Unassembled WGS sequence"/>
</dbReference>